<comment type="subcellular location">
    <subcellularLocation>
        <location evidence="6">Cell inner membrane</location>
    </subcellularLocation>
    <subcellularLocation>
        <location evidence="1">Cell membrane</location>
        <topology evidence="1">Single-pass membrane protein</topology>
    </subcellularLocation>
</comment>
<keyword evidence="6" id="KW-0973">c-di-GMP</keyword>
<sequence>MNLLHSTHSLFLHRLLLLVCSILSFSCAALPFAPNTKNVQASSNEVTNSYTFAQLGWDSSVTLNGYKPNYTFYLPIGTHVNAQKAILHLKMAFSQFVGQETSVEIKFNQTFIRRLTLPSDLSKEGSWDIELPLAQLSSDWQALTFSAYLSSIENLCIPNIWIYISPESSVTLTTLPLPFRGSLNQLPYPFIDPGSINPVPVLLLLPKAFAQQEIFSLLQVAWQLGQLAGDSKVNLSVDFINDSVEKQKENNLILIGTSSHLFKDSGLQIDTLDHSAEVSNALNKDSGILLLSQSPYNTIFGLLTITGTNYAALQKAVSAFLTPEFKSLASGQIAVIDQIQVSTVTNSISDVYRSSFKELGYSDQSVSGLGRHKLIYNIPLPNDRVPNFAQVKTFVTAPKFPGNNNSQITLLVNGLKQSSFWLTQEHSEWQANINSGALKPGINRLDYLIDLHLEHEQCTRENYDEVWATIYSQTQFQASFFNSFPLAMLNQLPVPFNSEVTVVLSEHLSKEHLNNLAKLFFKFGQLFQPSAVHFNFRTSNQVDEDFIRNNNIILIGTPSDNPWVKLALDYMPVQLNRDSRLLKLPQEKLEISGSHFTGLLELIPSPWSEGNAVFLISGDSDSALSWAIKALINDKSRMKLNGNIAIINSDQSTEIFNSYDNRYISLKHRVTMYLSNLGKNILYYLETHPQIFIYLLVLIVPLIIFVRKRNK</sequence>
<dbReference type="InterPro" id="IPR018513">
    <property type="entry name" value="Cell_synthase_bac"/>
</dbReference>
<name>A0A098G0K4_9GAMM</name>
<keyword evidence="8" id="KW-1185">Reference proteome</keyword>
<evidence type="ECO:0000313" key="7">
    <source>
        <dbReference type="EMBL" id="CEG56042.1"/>
    </source>
</evidence>
<dbReference type="PANTHER" id="PTHR39083">
    <property type="entry name" value="CYCLIC DI-GMP-BINDING PROTEIN"/>
    <property type="match status" value="1"/>
</dbReference>
<proteinExistence type="inferred from homology"/>
<keyword evidence="5 6" id="KW-0472">Membrane</keyword>
<comment type="pathway">
    <text evidence="6">Glycan metabolism; bacterial cellulose biosynthesis.</text>
</comment>
<dbReference type="Pfam" id="PF03170">
    <property type="entry name" value="BcsB"/>
    <property type="match status" value="1"/>
</dbReference>
<dbReference type="OrthoDB" id="5653650at2"/>
<comment type="subunit">
    <text evidence="6">Tightly associated with the cellulose synthase catalytic subunit.</text>
</comment>
<keyword evidence="6" id="KW-0732">Signal</keyword>
<accession>A0A098G0K4</accession>
<dbReference type="EMBL" id="LN614827">
    <property type="protein sequence ID" value="CEG56042.1"/>
    <property type="molecule type" value="Genomic_DNA"/>
</dbReference>
<evidence type="ECO:0000256" key="5">
    <source>
        <dbReference type="ARBA" id="ARBA00023136"/>
    </source>
</evidence>
<dbReference type="GO" id="GO:0005886">
    <property type="term" value="C:plasma membrane"/>
    <property type="evidence" value="ECO:0007669"/>
    <property type="project" value="UniProtKB-SubCell"/>
</dbReference>
<evidence type="ECO:0000256" key="2">
    <source>
        <dbReference type="ARBA" id="ARBA00022475"/>
    </source>
</evidence>
<reference evidence="8" key="1">
    <citation type="submission" date="2014-09" db="EMBL/GenBank/DDBJ databases">
        <authorList>
            <person name="Gomez-Valero L."/>
        </authorList>
    </citation>
    <scope>NUCLEOTIDE SEQUENCE [LARGE SCALE GENOMIC DNA]</scope>
    <source>
        <strain evidence="8">ATCC700992</strain>
    </source>
</reference>
<dbReference type="PANTHER" id="PTHR39083:SF1">
    <property type="entry name" value="CYCLIC DI-GMP-BINDING PROTEIN"/>
    <property type="match status" value="1"/>
</dbReference>
<dbReference type="AlphaFoldDB" id="A0A098G0K4"/>
<evidence type="ECO:0000313" key="8">
    <source>
        <dbReference type="Proteomes" id="UP000032430"/>
    </source>
</evidence>
<keyword evidence="4 6" id="KW-1133">Transmembrane helix</keyword>
<feature type="chain" id="PRO_5015212411" description="Cyclic di-GMP-binding protein" evidence="6">
    <location>
        <begin position="29"/>
        <end position="711"/>
    </location>
</feature>
<gene>
    <name evidence="7" type="ORF">LFA_0588</name>
</gene>
<keyword evidence="2 6" id="KW-1003">Cell membrane</keyword>
<comment type="similarity">
    <text evidence="6">Belongs to the AcsB/BcsB family.</text>
</comment>
<dbReference type="HOGENOM" id="CLU_400480_0_0_6"/>
<evidence type="ECO:0000256" key="4">
    <source>
        <dbReference type="ARBA" id="ARBA00022989"/>
    </source>
</evidence>
<keyword evidence="6" id="KW-0997">Cell inner membrane</keyword>
<feature type="signal peptide" evidence="6">
    <location>
        <begin position="1"/>
        <end position="28"/>
    </location>
</feature>
<dbReference type="Proteomes" id="UP000032430">
    <property type="component" value="Chromosome I"/>
</dbReference>
<organism evidence="7 8">
    <name type="scientific">Legionella fallonii LLAP-10</name>
    <dbReference type="NCBI Taxonomy" id="1212491"/>
    <lineage>
        <taxon>Bacteria</taxon>
        <taxon>Pseudomonadati</taxon>
        <taxon>Pseudomonadota</taxon>
        <taxon>Gammaproteobacteria</taxon>
        <taxon>Legionellales</taxon>
        <taxon>Legionellaceae</taxon>
        <taxon>Legionella</taxon>
    </lineage>
</organism>
<protein>
    <recommendedName>
        <fullName evidence="6">Cyclic di-GMP-binding protein</fullName>
    </recommendedName>
    <alternativeName>
        <fullName evidence="6">Cellulose synthase regulatory subunit</fullName>
    </alternativeName>
</protein>
<dbReference type="KEGG" id="lfa:LFA_0588"/>
<dbReference type="Gene3D" id="2.60.120.260">
    <property type="entry name" value="Galactose-binding domain-like"/>
    <property type="match status" value="2"/>
</dbReference>
<evidence type="ECO:0000256" key="1">
    <source>
        <dbReference type="ARBA" id="ARBA00004162"/>
    </source>
</evidence>
<keyword evidence="3 6" id="KW-0812">Transmembrane</keyword>
<feature type="transmembrane region" description="Helical" evidence="6">
    <location>
        <begin position="691"/>
        <end position="707"/>
    </location>
</feature>
<dbReference type="UniPathway" id="UPA00694"/>
<evidence type="ECO:0000256" key="6">
    <source>
        <dbReference type="RuleBase" id="RU365021"/>
    </source>
</evidence>
<keyword evidence="6" id="KW-0135">Cellulose biosynthesis</keyword>
<dbReference type="STRING" id="1212491.LFA_0588"/>
<dbReference type="GO" id="GO:0006011">
    <property type="term" value="P:UDP-alpha-D-glucose metabolic process"/>
    <property type="evidence" value="ECO:0007669"/>
    <property type="project" value="InterPro"/>
</dbReference>
<dbReference type="RefSeq" id="WP_045094796.1">
    <property type="nucleotide sequence ID" value="NZ_LN614827.1"/>
</dbReference>
<evidence type="ECO:0000256" key="3">
    <source>
        <dbReference type="ARBA" id="ARBA00022692"/>
    </source>
</evidence>
<dbReference type="GO" id="GO:0030244">
    <property type="term" value="P:cellulose biosynthetic process"/>
    <property type="evidence" value="ECO:0007669"/>
    <property type="project" value="UniProtKB-KW"/>
</dbReference>
<comment type="function">
    <text evidence="6">Binds the cellulose synthase activator, bis-(3'-5') cyclic diguanylic acid (c-di-GMP).</text>
</comment>